<name>A0A2U8VZ02_9HYPH</name>
<sequence length="165" mass="17092">MTASSSPPGHIALPRVVDVCGDDADVLALSVARFVAAGYLTGDVACWEAAFDGAEQLLGPDEGGRFVAGVVGIVRALRAERDRDWSFMPATCCRVTGHECALVGLIGRGRRCLWDEVARGAAEITGRAEAPRLVAALRAAVGSIDAAADRLGSSVPRRPAGSALH</sequence>
<reference evidence="1 2" key="1">
    <citation type="submission" date="2018-05" db="EMBL/GenBank/DDBJ databases">
        <title>Complete Genome Sequence of Methylobacterium sp. 17Sr1-43.</title>
        <authorList>
            <person name="Srinivasan S."/>
        </authorList>
    </citation>
    <scope>NUCLEOTIDE SEQUENCE [LARGE SCALE GENOMIC DNA]</scope>
    <source>
        <strain evidence="1 2">17Sr1-43</strain>
    </source>
</reference>
<dbReference type="RefSeq" id="WP_109954181.1">
    <property type="nucleotide sequence ID" value="NZ_CP029551.1"/>
</dbReference>
<dbReference type="OrthoDB" id="7867040at2"/>
<evidence type="ECO:0000313" key="2">
    <source>
        <dbReference type="Proteomes" id="UP000246058"/>
    </source>
</evidence>
<accession>A0A2U8VZ02</accession>
<evidence type="ECO:0000313" key="1">
    <source>
        <dbReference type="EMBL" id="AWN39027.1"/>
    </source>
</evidence>
<keyword evidence="2" id="KW-1185">Reference proteome</keyword>
<dbReference type="AlphaFoldDB" id="A0A2U8VZ02"/>
<dbReference type="Proteomes" id="UP000246058">
    <property type="component" value="Chromosome"/>
</dbReference>
<dbReference type="KEGG" id="meti:DK427_14915"/>
<organism evidence="1 2">
    <name type="scientific">Methylobacterium radiodurans</name>
    <dbReference type="NCBI Taxonomy" id="2202828"/>
    <lineage>
        <taxon>Bacteria</taxon>
        <taxon>Pseudomonadati</taxon>
        <taxon>Pseudomonadota</taxon>
        <taxon>Alphaproteobacteria</taxon>
        <taxon>Hyphomicrobiales</taxon>
        <taxon>Methylobacteriaceae</taxon>
        <taxon>Methylobacterium</taxon>
    </lineage>
</organism>
<protein>
    <submittedName>
        <fullName evidence="1">Uncharacterized protein</fullName>
    </submittedName>
</protein>
<gene>
    <name evidence="1" type="ORF">DK427_14915</name>
</gene>
<dbReference type="EMBL" id="CP029551">
    <property type="protein sequence ID" value="AWN39027.1"/>
    <property type="molecule type" value="Genomic_DNA"/>
</dbReference>
<proteinExistence type="predicted"/>